<protein>
    <recommendedName>
        <fullName evidence="1">DUF397 domain-containing protein</fullName>
    </recommendedName>
</protein>
<gene>
    <name evidence="2" type="ORF">BJP25_10065</name>
</gene>
<accession>A0A1Q9LQ25</accession>
<dbReference type="STRING" id="1193682.BJP25_10065"/>
<sequence>MRTWKRSTFSGDSGNCAEVALGAPVGVRDSKAPGAVLWVSPRAWTALLGALSGLSEQPPRAQRG</sequence>
<evidence type="ECO:0000313" key="2">
    <source>
        <dbReference type="EMBL" id="OLR94146.1"/>
    </source>
</evidence>
<reference evidence="2 3" key="1">
    <citation type="submission" date="2016-10" db="EMBL/GenBank/DDBJ databases">
        <title>The Draft Genome Sequence of Actinokineospora bangkokensis 44EHWT reveals the biosynthetic pathway of antifungal compounds Thailandins with unusual extender unit butylmalonyl-CoA.</title>
        <authorList>
            <person name="Greule A."/>
            <person name="Intra B."/>
            <person name="Flemming S."/>
            <person name="Rommel M.G."/>
            <person name="Panbangred W."/>
            <person name="Bechthold A."/>
        </authorList>
    </citation>
    <scope>NUCLEOTIDE SEQUENCE [LARGE SCALE GENOMIC DNA]</scope>
    <source>
        <strain evidence="2 3">44EHW</strain>
    </source>
</reference>
<name>A0A1Q9LQ25_9PSEU</name>
<feature type="domain" description="DUF397" evidence="1">
    <location>
        <begin position="3"/>
        <end position="51"/>
    </location>
</feature>
<comment type="caution">
    <text evidence="2">The sequence shown here is derived from an EMBL/GenBank/DDBJ whole genome shotgun (WGS) entry which is preliminary data.</text>
</comment>
<dbReference type="EMBL" id="MKQR01000007">
    <property type="protein sequence ID" value="OLR94146.1"/>
    <property type="molecule type" value="Genomic_DNA"/>
</dbReference>
<organism evidence="2 3">
    <name type="scientific">Actinokineospora bangkokensis</name>
    <dbReference type="NCBI Taxonomy" id="1193682"/>
    <lineage>
        <taxon>Bacteria</taxon>
        <taxon>Bacillati</taxon>
        <taxon>Actinomycetota</taxon>
        <taxon>Actinomycetes</taxon>
        <taxon>Pseudonocardiales</taxon>
        <taxon>Pseudonocardiaceae</taxon>
        <taxon>Actinokineospora</taxon>
    </lineage>
</organism>
<dbReference type="Proteomes" id="UP000186040">
    <property type="component" value="Unassembled WGS sequence"/>
</dbReference>
<dbReference type="Pfam" id="PF04149">
    <property type="entry name" value="DUF397"/>
    <property type="match status" value="1"/>
</dbReference>
<evidence type="ECO:0000259" key="1">
    <source>
        <dbReference type="Pfam" id="PF04149"/>
    </source>
</evidence>
<proteinExistence type="predicted"/>
<dbReference type="RefSeq" id="WP_075973528.1">
    <property type="nucleotide sequence ID" value="NZ_MKQR01000007.1"/>
</dbReference>
<keyword evidence="3" id="KW-1185">Reference proteome</keyword>
<dbReference type="OrthoDB" id="3694945at2"/>
<dbReference type="AlphaFoldDB" id="A0A1Q9LQ25"/>
<evidence type="ECO:0000313" key="3">
    <source>
        <dbReference type="Proteomes" id="UP000186040"/>
    </source>
</evidence>
<dbReference type="InterPro" id="IPR007278">
    <property type="entry name" value="DUF397"/>
</dbReference>